<keyword evidence="3" id="KW-1185">Reference proteome</keyword>
<reference evidence="3" key="1">
    <citation type="submission" date="2014-12" db="EMBL/GenBank/DDBJ databases">
        <title>Complete genome sequence of a multi-drug resistant Klebsiella pneumoniae.</title>
        <authorList>
            <person name="Hua X."/>
            <person name="Chen Q."/>
            <person name="Li X."/>
            <person name="Feng Y."/>
            <person name="Ruan Z."/>
            <person name="Yu Y."/>
        </authorList>
    </citation>
    <scope>NUCLEOTIDE SEQUENCE [LARGE SCALE GENOMIC DNA]</scope>
    <source>
        <strain evidence="3">5.12</strain>
    </source>
</reference>
<protein>
    <recommendedName>
        <fullName evidence="4">Tip attachment protein J domain-containing protein</fullName>
    </recommendedName>
</protein>
<evidence type="ECO:0000256" key="1">
    <source>
        <dbReference type="SAM" id="MobiDB-lite"/>
    </source>
</evidence>
<dbReference type="RefSeq" id="WP_075609073.1">
    <property type="nucleotide sequence ID" value="NZ_CP052766.1"/>
</dbReference>
<dbReference type="InterPro" id="IPR003961">
    <property type="entry name" value="FN3_dom"/>
</dbReference>
<accession>A0A6M4M8R5</accession>
<dbReference type="OrthoDB" id="6336746at2"/>
<dbReference type="EMBL" id="CP052766">
    <property type="protein sequence ID" value="QJR79601.1"/>
    <property type="molecule type" value="Genomic_DNA"/>
</dbReference>
<dbReference type="KEGG" id="apel:CA267_001710"/>
<gene>
    <name evidence="2" type="ORF">CA267_001710</name>
</gene>
<feature type="compositionally biased region" description="Basic and acidic residues" evidence="1">
    <location>
        <begin position="684"/>
        <end position="700"/>
    </location>
</feature>
<name>A0A6M4M8R5_9ALTE</name>
<feature type="region of interest" description="Disordered" evidence="1">
    <location>
        <begin position="682"/>
        <end position="708"/>
    </location>
</feature>
<reference evidence="2 3" key="2">
    <citation type="submission" date="2020-04" db="EMBL/GenBank/DDBJ databases">
        <title>Complete genome sequence of Alteromonas pelagimontana 5.12T.</title>
        <authorList>
            <person name="Sinha R.K."/>
            <person name="Krishnan K.P."/>
            <person name="Kurian J.P."/>
        </authorList>
    </citation>
    <scope>NUCLEOTIDE SEQUENCE [LARGE SCALE GENOMIC DNA]</scope>
    <source>
        <strain evidence="2 3">5.12</strain>
    </source>
</reference>
<evidence type="ECO:0008006" key="4">
    <source>
        <dbReference type="Google" id="ProtNLM"/>
    </source>
</evidence>
<evidence type="ECO:0000313" key="3">
    <source>
        <dbReference type="Proteomes" id="UP000219285"/>
    </source>
</evidence>
<dbReference type="CDD" id="cd00063">
    <property type="entry name" value="FN3"/>
    <property type="match status" value="1"/>
</dbReference>
<evidence type="ECO:0000313" key="2">
    <source>
        <dbReference type="EMBL" id="QJR79601.1"/>
    </source>
</evidence>
<proteinExistence type="predicted"/>
<sequence>MGLLSGIGDFLFGWMAPDVEQAGPPGTELNSASTEANIPKIFGKVKKQSALVAFKQTNDNDSDDIKNDLLHIIVVWGYGVESIDELYIDDIAYSSNSTAFEHDGGGRAVYAVNFINGMDGYVDSNLTRAGWGTSDKLTGLACTYFRFEYHGGENAITSEPKLTADLTGTAETNPGYALKDLLKSPIYGKGLNDSFINLPAVSACNSLSSQLVETYIGSGVYRPLFTCNTALDTENSVFDNVNTILKSMRAIMPILNGKLTPIIEQDQAPVPIIITQDDIIEMDDVKNSSKSNRYNRVIVKYYDPDADGTAQEAVYPIPDSDEDVAWLAEDNGFRLEKSFDRKTCDNYYEALEHAKTLARISREQLHTTITLPKWATVFEVGDIVPVQHDYYEWNEEAFPDYGGKLFRITSSNENRREVTLSIREHQPYLYDFFGQGNKPALADSGINNAPPSVPTGVTVTPIYDGNRQLRISWSGDASRFDYQVLSVGGDVVETSRIARSYVELASYSLGSYTFRVRAVGGMAELSAWSTPKDLEVSGLDYFTWKIYADDINGASPSKTDATKPFIGYLYGQLKETFDINAIDISQFGFFPNTASQWLFGEGTPPAAMGNVGDTYLEQTTGDIYKKTSSGWGSPVGNISGSDGDKWLSGTSAPAAGTGSNGDMYLNTTNYALYQKVNGTWEPRGTIKGEQGIKGDTGDKGDDGEDGKSAPNVIAHRLMKWDFRTSIYGWTPLNYSSANIVNKTLRVISNGGGSVGMSRLNLQSVSGSDYHVVLLKVKCISASLNTTARLYYIRQSQAGTGYTSTQRVDLPVKYKQGEWTYLEFDMRAVSLWTSNNLYGVRVDVGPAANYEIDSIYIGYYGNADETDYDDGRISNDRIQANSDGTISYQLSNGSWVNLGKVTRAGLGAISDSEAQAMADDARDAAFQNALASALLRNPSGEGLNFMNPLYQNPVDGVPVSTGSGGEFSINTWSGHPNPSRGSMLQLTANASGAYMYLGKTVSEYNIKLMPNRKWIVSFWIKTGEGYSFTNQVHFAYINGSGQRVHLSQNYTTPGRYNASRVSVVMDMTQSNNSAVTDVILRLDCDTSGYWLLFDQIMIEPVRESDTNGTEPSPYVKPFLQPPILKSQILPMTALGGARTASVTSSSSEQLLTSTVDPSSSSKARITIASHTLQTGDGPINYGAKNIDGKEQDKWHYVYIDDPYFVGGTTYGATTSVGDLTANNYRYYIDAIQTYVSGGGTTYPPMPYCPHAETWLTETLQAKDAQVGDTIDAVTNGEIHKAEIISICAHRSDCVRITSASGCVKTVSVWTPIDLRDGSTIRAINLWGHQILAEVDGKLVWEDIVNLEFIEDQPVMHLSLGGMNFLGGKTPHNRLVTHNIQQKR</sequence>
<dbReference type="Proteomes" id="UP000219285">
    <property type="component" value="Chromosome"/>
</dbReference>
<organism evidence="2 3">
    <name type="scientific">Alteromonas pelagimontana</name>
    <dbReference type="NCBI Taxonomy" id="1858656"/>
    <lineage>
        <taxon>Bacteria</taxon>
        <taxon>Pseudomonadati</taxon>
        <taxon>Pseudomonadota</taxon>
        <taxon>Gammaproteobacteria</taxon>
        <taxon>Alteromonadales</taxon>
        <taxon>Alteromonadaceae</taxon>
        <taxon>Alteromonas/Salinimonas group</taxon>
        <taxon>Alteromonas</taxon>
    </lineage>
</organism>